<feature type="region of interest" description="Disordered" evidence="1">
    <location>
        <begin position="1"/>
        <end position="39"/>
    </location>
</feature>
<protein>
    <submittedName>
        <fullName evidence="2">Uncharacterized protein</fullName>
    </submittedName>
</protein>
<dbReference type="OrthoDB" id="3388175at2"/>
<sequence>MAKPPHHENAVRRYPDEPHPGAATTNGGAIPDRTRTTQQSIPMVIARIDTVPMTADELDNAAEALAVLLNRFLDDHPDLNL</sequence>
<organism evidence="2 3">
    <name type="scientific">Micromonospora haikouensis</name>
    <dbReference type="NCBI Taxonomy" id="686309"/>
    <lineage>
        <taxon>Bacteria</taxon>
        <taxon>Bacillati</taxon>
        <taxon>Actinomycetota</taxon>
        <taxon>Actinomycetes</taxon>
        <taxon>Micromonosporales</taxon>
        <taxon>Micromonosporaceae</taxon>
        <taxon>Micromonospora</taxon>
    </lineage>
</organism>
<name>A0A0D0VV91_9ACTN</name>
<feature type="compositionally biased region" description="Basic and acidic residues" evidence="1">
    <location>
        <begin position="1"/>
        <end position="19"/>
    </location>
</feature>
<gene>
    <name evidence="2" type="ORF">TK50_02820</name>
</gene>
<evidence type="ECO:0000256" key="1">
    <source>
        <dbReference type="SAM" id="MobiDB-lite"/>
    </source>
</evidence>
<evidence type="ECO:0000313" key="2">
    <source>
        <dbReference type="EMBL" id="KIR64598.1"/>
    </source>
</evidence>
<dbReference type="AlphaFoldDB" id="A0A0D0VV91"/>
<dbReference type="Proteomes" id="UP000032254">
    <property type="component" value="Unassembled WGS sequence"/>
</dbReference>
<reference evidence="2 3" key="1">
    <citation type="submission" date="2015-01" db="EMBL/GenBank/DDBJ databases">
        <title>Sequencing and annotation of Micromonospora carbonacea strain JXNU-1 genome.</title>
        <authorList>
            <person name="Long Z."/>
            <person name="Huang Y."/>
            <person name="Jiang Y."/>
        </authorList>
    </citation>
    <scope>NUCLEOTIDE SEQUENCE [LARGE SCALE GENOMIC DNA]</scope>
    <source>
        <strain evidence="2 3">JXNU-1</strain>
    </source>
</reference>
<proteinExistence type="predicted"/>
<dbReference type="EMBL" id="JXSX01000001">
    <property type="protein sequence ID" value="KIR64598.1"/>
    <property type="molecule type" value="Genomic_DNA"/>
</dbReference>
<keyword evidence="3" id="KW-1185">Reference proteome</keyword>
<comment type="caution">
    <text evidence="2">The sequence shown here is derived from an EMBL/GenBank/DDBJ whole genome shotgun (WGS) entry which is preliminary data.</text>
</comment>
<dbReference type="PATRIC" id="fig|47853.6.peg.601"/>
<evidence type="ECO:0000313" key="3">
    <source>
        <dbReference type="Proteomes" id="UP000032254"/>
    </source>
</evidence>
<accession>A0A0D0VV91</accession>